<evidence type="ECO:0000313" key="11">
    <source>
        <dbReference type="Proteomes" id="UP001601992"/>
    </source>
</evidence>
<dbReference type="Pfam" id="PF00355">
    <property type="entry name" value="Rieske"/>
    <property type="match status" value="1"/>
</dbReference>
<evidence type="ECO:0000259" key="9">
    <source>
        <dbReference type="PROSITE" id="PS51296"/>
    </source>
</evidence>
<evidence type="ECO:0000256" key="2">
    <source>
        <dbReference type="ARBA" id="ARBA00022714"/>
    </source>
</evidence>
<dbReference type="Gene3D" id="3.90.380.10">
    <property type="entry name" value="Naphthalene 1,2-dioxygenase Alpha Subunit, Chain A, domain 1"/>
    <property type="match status" value="1"/>
</dbReference>
<evidence type="ECO:0000256" key="4">
    <source>
        <dbReference type="ARBA" id="ARBA00022964"/>
    </source>
</evidence>
<accession>A0ABW6SAW4</accession>
<dbReference type="PANTHER" id="PTHR43756">
    <property type="entry name" value="CHOLINE MONOOXYGENASE, CHLOROPLASTIC"/>
    <property type="match status" value="1"/>
</dbReference>
<dbReference type="PANTHER" id="PTHR43756:SF1">
    <property type="entry name" value="3-PHENYLPROPIONATE_CINNAMIC ACID DIOXYGENASE SUBUNIT ALPHA"/>
    <property type="match status" value="1"/>
</dbReference>
<dbReference type="PRINTS" id="PR00090">
    <property type="entry name" value="RNGDIOXGNASE"/>
</dbReference>
<dbReference type="EMBL" id="JBIAQY010000014">
    <property type="protein sequence ID" value="MFF3572723.1"/>
    <property type="molecule type" value="Genomic_DNA"/>
</dbReference>
<keyword evidence="5 10" id="KW-0560">Oxidoreductase</keyword>
<dbReference type="EC" id="1.14.13.-" evidence="10"/>
<name>A0ABW6SAW4_9NOCA</name>
<dbReference type="GO" id="GO:0051213">
    <property type="term" value="F:dioxygenase activity"/>
    <property type="evidence" value="ECO:0007669"/>
    <property type="project" value="UniProtKB-KW"/>
</dbReference>
<dbReference type="Proteomes" id="UP001601992">
    <property type="component" value="Unassembled WGS sequence"/>
</dbReference>
<dbReference type="InterPro" id="IPR015881">
    <property type="entry name" value="ARHD_Rieske_2Fe_2S"/>
</dbReference>
<keyword evidence="7" id="KW-0411">Iron-sulfur</keyword>
<organism evidence="10 11">
    <name type="scientific">Nocardia jiangxiensis</name>
    <dbReference type="NCBI Taxonomy" id="282685"/>
    <lineage>
        <taxon>Bacteria</taxon>
        <taxon>Bacillati</taxon>
        <taxon>Actinomycetota</taxon>
        <taxon>Actinomycetes</taxon>
        <taxon>Mycobacteriales</taxon>
        <taxon>Nocardiaceae</taxon>
        <taxon>Nocardia</taxon>
    </lineage>
</organism>
<keyword evidence="3" id="KW-0479">Metal-binding</keyword>
<keyword evidence="6" id="KW-0408">Iron</keyword>
<evidence type="ECO:0000256" key="8">
    <source>
        <dbReference type="ARBA" id="ARBA00023027"/>
    </source>
</evidence>
<comment type="caution">
    <text evidence="10">The sequence shown here is derived from an EMBL/GenBank/DDBJ whole genome shotgun (WGS) entry which is preliminary data.</text>
</comment>
<dbReference type="RefSeq" id="WP_040831367.1">
    <property type="nucleotide sequence ID" value="NZ_JBIAQY010000014.1"/>
</dbReference>
<dbReference type="InterPro" id="IPR001663">
    <property type="entry name" value="Rng_hydr_dOase-A"/>
</dbReference>
<dbReference type="Gene3D" id="2.102.10.10">
    <property type="entry name" value="Rieske [2Fe-2S] iron-sulphur domain"/>
    <property type="match status" value="1"/>
</dbReference>
<evidence type="ECO:0000256" key="7">
    <source>
        <dbReference type="ARBA" id="ARBA00023014"/>
    </source>
</evidence>
<proteinExistence type="inferred from homology"/>
<sequence length="438" mass="49237">MTTPYVIDDRDKSLFQVHREVFTSGEVFEKERELIFADAWLYVGHESELPGKNDFRTRDVGGRSVIFNRDRHGDIRVLLNTCLHRGASVCRHPRGNQKIFTCFYHGWAYRNSGELVNVPAGDDYRTAPAETYGGLHSPRIESYRGFWFLNFSDDAPDLRTWLGTSSYLLDLAVDQSEDGIEILEGTHSYTLNANWKLLIENSVDGYHAKSVHHTYFEMMMELGQTPPMLGDGTVNGVPPAGIGTEFGNGHATLIYPGNGLPLANDNVARSLAELREKAIANHGDSYASAVFDLARNSIFFPNFVLIDLNFGMILRTIMPLGPDRTQVTSWQIAPRGLDQESLQYRIDNALTFWGPAGLATPDDVEALEQAQRGFSTRREVPLSDISKGMGKQQPAANDELQMRAWWRQWNYVITGERLPAEVAEFIPFEAREQQEAGA</sequence>
<dbReference type="Pfam" id="PF00848">
    <property type="entry name" value="Ring_hydroxyl_A"/>
    <property type="match status" value="1"/>
</dbReference>
<reference evidence="10 11" key="1">
    <citation type="submission" date="2024-10" db="EMBL/GenBank/DDBJ databases">
        <title>The Natural Products Discovery Center: Release of the First 8490 Sequenced Strains for Exploring Actinobacteria Biosynthetic Diversity.</title>
        <authorList>
            <person name="Kalkreuter E."/>
            <person name="Kautsar S.A."/>
            <person name="Yang D."/>
            <person name="Bader C.D."/>
            <person name="Teijaro C.N."/>
            <person name="Fluegel L."/>
            <person name="Davis C.M."/>
            <person name="Simpson J.R."/>
            <person name="Lauterbach L."/>
            <person name="Steele A.D."/>
            <person name="Gui C."/>
            <person name="Meng S."/>
            <person name="Li G."/>
            <person name="Viehrig K."/>
            <person name="Ye F."/>
            <person name="Su P."/>
            <person name="Kiefer A.F."/>
            <person name="Nichols A."/>
            <person name="Cepeda A.J."/>
            <person name="Yan W."/>
            <person name="Fan B."/>
            <person name="Jiang Y."/>
            <person name="Adhikari A."/>
            <person name="Zheng C.-J."/>
            <person name="Schuster L."/>
            <person name="Cowan T.M."/>
            <person name="Smanski M.J."/>
            <person name="Chevrette M.G."/>
            <person name="De Carvalho L.P.S."/>
            <person name="Shen B."/>
        </authorList>
    </citation>
    <scope>NUCLEOTIDE SEQUENCE [LARGE SCALE GENOMIC DNA]</scope>
    <source>
        <strain evidence="10 11">NPDC002593</strain>
    </source>
</reference>
<keyword evidence="2" id="KW-0001">2Fe-2S</keyword>
<evidence type="ECO:0000313" key="10">
    <source>
        <dbReference type="EMBL" id="MFF3572723.1"/>
    </source>
</evidence>
<dbReference type="InterPro" id="IPR017941">
    <property type="entry name" value="Rieske_2Fe-2S"/>
</dbReference>
<evidence type="ECO:0000256" key="6">
    <source>
        <dbReference type="ARBA" id="ARBA00023004"/>
    </source>
</evidence>
<dbReference type="SUPFAM" id="SSF55961">
    <property type="entry name" value="Bet v1-like"/>
    <property type="match status" value="1"/>
</dbReference>
<keyword evidence="8" id="KW-0520">NAD</keyword>
<evidence type="ECO:0000256" key="3">
    <source>
        <dbReference type="ARBA" id="ARBA00022723"/>
    </source>
</evidence>
<dbReference type="SUPFAM" id="SSF50022">
    <property type="entry name" value="ISP domain"/>
    <property type="match status" value="1"/>
</dbReference>
<feature type="domain" description="Rieske" evidence="9">
    <location>
        <begin position="40"/>
        <end position="138"/>
    </location>
</feature>
<dbReference type="InterPro" id="IPR015879">
    <property type="entry name" value="Ring_hydroxy_dOase_asu_C_dom"/>
</dbReference>
<evidence type="ECO:0000256" key="1">
    <source>
        <dbReference type="ARBA" id="ARBA00008751"/>
    </source>
</evidence>
<dbReference type="CDD" id="cd03469">
    <property type="entry name" value="Rieske_RO_Alpha_N"/>
    <property type="match status" value="1"/>
</dbReference>
<dbReference type="PROSITE" id="PS00570">
    <property type="entry name" value="RING_HYDROXYL_ALPHA"/>
    <property type="match status" value="1"/>
</dbReference>
<protein>
    <submittedName>
        <fullName evidence="10">Aromatic ring-hydroxylating dioxygenase subunit alpha</fullName>
        <ecNumber evidence="10">1.14.13.-</ecNumber>
    </submittedName>
</protein>
<keyword evidence="4 10" id="KW-0223">Dioxygenase</keyword>
<comment type="similarity">
    <text evidence="1">Belongs to the bacterial ring-hydroxylating dioxygenase alpha subunit family.</text>
</comment>
<dbReference type="InterPro" id="IPR036922">
    <property type="entry name" value="Rieske_2Fe-2S_sf"/>
</dbReference>
<keyword evidence="11" id="KW-1185">Reference proteome</keyword>
<gene>
    <name evidence="10" type="ORF">ACFYXQ_33635</name>
</gene>
<dbReference type="PROSITE" id="PS51296">
    <property type="entry name" value="RIESKE"/>
    <property type="match status" value="1"/>
</dbReference>
<evidence type="ECO:0000256" key="5">
    <source>
        <dbReference type="ARBA" id="ARBA00023002"/>
    </source>
</evidence>